<reference evidence="2 3" key="1">
    <citation type="journal article" date="2016" name="Mol. Biol. Evol.">
        <title>Comparative Genomics of Early-Diverging Mushroom-Forming Fungi Provides Insights into the Origins of Lignocellulose Decay Capabilities.</title>
        <authorList>
            <person name="Nagy L.G."/>
            <person name="Riley R."/>
            <person name="Tritt A."/>
            <person name="Adam C."/>
            <person name="Daum C."/>
            <person name="Floudas D."/>
            <person name="Sun H."/>
            <person name="Yadav J.S."/>
            <person name="Pangilinan J."/>
            <person name="Larsson K.H."/>
            <person name="Matsuura K."/>
            <person name="Barry K."/>
            <person name="Labutti K."/>
            <person name="Kuo R."/>
            <person name="Ohm R.A."/>
            <person name="Bhattacharya S.S."/>
            <person name="Shirouzu T."/>
            <person name="Yoshinaga Y."/>
            <person name="Martin F.M."/>
            <person name="Grigoriev I.V."/>
            <person name="Hibbett D.S."/>
        </authorList>
    </citation>
    <scope>NUCLEOTIDE SEQUENCE [LARGE SCALE GENOMIC DNA]</scope>
    <source>
        <strain evidence="2 3">TUFC12733</strain>
    </source>
</reference>
<dbReference type="Proteomes" id="UP000076738">
    <property type="component" value="Unassembled WGS sequence"/>
</dbReference>
<feature type="transmembrane region" description="Helical" evidence="1">
    <location>
        <begin position="44"/>
        <end position="66"/>
    </location>
</feature>
<keyword evidence="1" id="KW-0812">Transmembrane</keyword>
<evidence type="ECO:0000256" key="1">
    <source>
        <dbReference type="SAM" id="Phobius"/>
    </source>
</evidence>
<keyword evidence="1" id="KW-0472">Membrane</keyword>
<evidence type="ECO:0000313" key="3">
    <source>
        <dbReference type="Proteomes" id="UP000076738"/>
    </source>
</evidence>
<dbReference type="AlphaFoldDB" id="A0A167MXV8"/>
<organism evidence="2 3">
    <name type="scientific">Calocera viscosa (strain TUFC12733)</name>
    <dbReference type="NCBI Taxonomy" id="1330018"/>
    <lineage>
        <taxon>Eukaryota</taxon>
        <taxon>Fungi</taxon>
        <taxon>Dikarya</taxon>
        <taxon>Basidiomycota</taxon>
        <taxon>Agaricomycotina</taxon>
        <taxon>Dacrymycetes</taxon>
        <taxon>Dacrymycetales</taxon>
        <taxon>Dacrymycetaceae</taxon>
        <taxon>Calocera</taxon>
    </lineage>
</organism>
<proteinExistence type="predicted"/>
<name>A0A167MXV8_CALVF</name>
<evidence type="ECO:0000313" key="2">
    <source>
        <dbReference type="EMBL" id="KZO97160.1"/>
    </source>
</evidence>
<accession>A0A167MXV8</accession>
<sequence length="114" mass="12152">MLTRLLDTRSLTALPGLHILIDNMVALASYVAALAHGVSPEAQLTLMLTFTTLSLTFLTSLLTHAWPSASDAPRIVGTLVQDMLVFANTIGHSMDVPAGGSFGYRGCSTDVWMC</sequence>
<keyword evidence="1" id="KW-1133">Transmembrane helix</keyword>
<gene>
    <name evidence="2" type="ORF">CALVIDRAFT_96180</name>
</gene>
<keyword evidence="3" id="KW-1185">Reference proteome</keyword>
<feature type="transmembrane region" description="Helical" evidence="1">
    <location>
        <begin position="12"/>
        <end position="32"/>
    </location>
</feature>
<protein>
    <submittedName>
        <fullName evidence="2">Uncharacterized protein</fullName>
    </submittedName>
</protein>
<dbReference type="EMBL" id="KV417281">
    <property type="protein sequence ID" value="KZO97160.1"/>
    <property type="molecule type" value="Genomic_DNA"/>
</dbReference>